<feature type="compositionally biased region" description="Basic and acidic residues" evidence="10">
    <location>
        <begin position="133"/>
        <end position="143"/>
    </location>
</feature>
<evidence type="ECO:0000259" key="11">
    <source>
        <dbReference type="PROSITE" id="PS51562"/>
    </source>
</evidence>
<dbReference type="GO" id="GO:0003723">
    <property type="term" value="F:RNA binding"/>
    <property type="evidence" value="ECO:0007669"/>
    <property type="project" value="UniProtKB-KW"/>
</dbReference>
<keyword evidence="5" id="KW-0949">S-adenosyl-L-methionine</keyword>
<evidence type="ECO:0000256" key="10">
    <source>
        <dbReference type="SAM" id="MobiDB-lite"/>
    </source>
</evidence>
<dbReference type="PROSITE" id="PS51562">
    <property type="entry name" value="RNA_CAP0_MT"/>
    <property type="match status" value="1"/>
</dbReference>
<dbReference type="EMBL" id="JAKKPZ010000014">
    <property type="protein sequence ID" value="KAI1713926.1"/>
    <property type="molecule type" value="Genomic_DNA"/>
</dbReference>
<protein>
    <recommendedName>
        <fullName evidence="2">mRNA (guanine-N(7))-methyltransferase</fullName>
        <ecNumber evidence="2">2.1.1.56</ecNumber>
    </recommendedName>
</protein>
<evidence type="ECO:0000256" key="6">
    <source>
        <dbReference type="ARBA" id="ARBA00022884"/>
    </source>
</evidence>
<dbReference type="Pfam" id="PF10187">
    <property type="entry name" value="FAM192A_Fyv6_N"/>
    <property type="match status" value="1"/>
</dbReference>
<comment type="caution">
    <text evidence="12">The sequence shown here is derived from an EMBL/GenBank/DDBJ whole genome shotgun (WGS) entry which is preliminary data.</text>
</comment>
<comment type="catalytic activity">
    <reaction evidence="9">
        <text>a 5'-end (5'-triphosphoguanosine)-ribonucleoside in mRNA + S-adenosyl-L-methionine = a 5'-end (N(7)-methyl 5'-triphosphoguanosine)-ribonucleoside in mRNA + S-adenosyl-L-homocysteine</text>
        <dbReference type="Rhea" id="RHEA:67008"/>
        <dbReference type="Rhea" id="RHEA-COMP:17166"/>
        <dbReference type="Rhea" id="RHEA-COMP:17167"/>
        <dbReference type="ChEBI" id="CHEBI:57856"/>
        <dbReference type="ChEBI" id="CHEBI:59789"/>
        <dbReference type="ChEBI" id="CHEBI:156461"/>
        <dbReference type="ChEBI" id="CHEBI:167617"/>
        <dbReference type="EC" id="2.1.1.56"/>
    </reaction>
</comment>
<evidence type="ECO:0000256" key="1">
    <source>
        <dbReference type="ARBA" id="ARBA00004123"/>
    </source>
</evidence>
<dbReference type="Proteomes" id="UP001201812">
    <property type="component" value="Unassembled WGS sequence"/>
</dbReference>
<keyword evidence="7" id="KW-0507">mRNA processing</keyword>
<keyword evidence="8" id="KW-0539">Nucleus</keyword>
<dbReference type="GO" id="GO:0004482">
    <property type="term" value="F:mRNA 5'-cap (guanine-N7-)-methyltransferase activity"/>
    <property type="evidence" value="ECO:0007669"/>
    <property type="project" value="UniProtKB-EC"/>
</dbReference>
<dbReference type="GO" id="GO:0005634">
    <property type="term" value="C:nucleus"/>
    <property type="evidence" value="ECO:0007669"/>
    <property type="project" value="UniProtKB-SubCell"/>
</dbReference>
<keyword evidence="7" id="KW-0506">mRNA capping</keyword>
<keyword evidence="4" id="KW-0808">Transferase</keyword>
<organism evidence="12 13">
    <name type="scientific">Ditylenchus destructor</name>
    <dbReference type="NCBI Taxonomy" id="166010"/>
    <lineage>
        <taxon>Eukaryota</taxon>
        <taxon>Metazoa</taxon>
        <taxon>Ecdysozoa</taxon>
        <taxon>Nematoda</taxon>
        <taxon>Chromadorea</taxon>
        <taxon>Rhabditida</taxon>
        <taxon>Tylenchina</taxon>
        <taxon>Tylenchomorpha</taxon>
        <taxon>Sphaerularioidea</taxon>
        <taxon>Anguinidae</taxon>
        <taxon>Anguininae</taxon>
        <taxon>Ditylenchus</taxon>
    </lineage>
</organism>
<dbReference type="InterPro" id="IPR039753">
    <property type="entry name" value="RG7MT1"/>
</dbReference>
<evidence type="ECO:0000256" key="4">
    <source>
        <dbReference type="ARBA" id="ARBA00022679"/>
    </source>
</evidence>
<sequence>MNFVSEKELQAQGNSQEKEEEIDRRPLYNRLKEVRDKKQLEIDEERKLKNQFRGIDDGEADFLRQVDKVKEEVELKRRQEEIELLKEAKETPQIFDATEPSPSLMKPTKGERTKAVNKQASLISAGVRKRTHKSEGDGYEDSKGSASPEHPLKKSTFGIIGVLPGLVNYEDSSSDNDDSENSGSSDIEAELPSVIQATRLKQENGHGNHNRNVAREHYNAVPNKGVQERTNSRIFYLRNFNNWMKSMLIADFIERLRDEGSSSATVLDLCCGKGGDLLKWKIGNISSIVMTDVAEIALNHCRDRYTEMRDRFARDRQQPFEAHFIAADATQDSLREKYPDTTMHFDLVSCQFALHYSFSSEESARKILWNAADALRPGGYFIGAIPDASMIMQFLRKNNGHFQNEVCKISYVDKSENFAEHQPPLFGAQLNFELDEVVNCPEYLAYFPLLVRILEEFGMELVYYYNFPDAINYYLKKNEKNGLDLMKRMRALETFPALPNSNLIAVDPSEYEHAEEKLREKNIDDPTQKMGTLSKSEWEVVSMYSVFAFKKKQST</sequence>
<dbReference type="InterPro" id="IPR004971">
    <property type="entry name" value="mRNA_G-N7_MeTrfase_dom"/>
</dbReference>
<dbReference type="Pfam" id="PF03291">
    <property type="entry name" value="mRNA_G-N7_MeTrfase"/>
    <property type="match status" value="1"/>
</dbReference>
<evidence type="ECO:0000256" key="5">
    <source>
        <dbReference type="ARBA" id="ARBA00022691"/>
    </source>
</evidence>
<comment type="subcellular location">
    <subcellularLocation>
        <location evidence="1">Nucleus</location>
    </subcellularLocation>
</comment>
<evidence type="ECO:0000256" key="7">
    <source>
        <dbReference type="ARBA" id="ARBA00023042"/>
    </source>
</evidence>
<gene>
    <name evidence="12" type="ORF">DdX_08809</name>
</gene>
<keyword evidence="6" id="KW-0694">RNA-binding</keyword>
<reference evidence="12" key="1">
    <citation type="submission" date="2022-01" db="EMBL/GenBank/DDBJ databases">
        <title>Genome Sequence Resource for Two Populations of Ditylenchus destructor, the Migratory Endoparasitic Phytonematode.</title>
        <authorList>
            <person name="Zhang H."/>
            <person name="Lin R."/>
            <person name="Xie B."/>
        </authorList>
    </citation>
    <scope>NUCLEOTIDE SEQUENCE</scope>
    <source>
        <strain evidence="12">BazhouSP</strain>
    </source>
</reference>
<evidence type="ECO:0000256" key="2">
    <source>
        <dbReference type="ARBA" id="ARBA00011926"/>
    </source>
</evidence>
<proteinExistence type="predicted"/>
<evidence type="ECO:0000256" key="3">
    <source>
        <dbReference type="ARBA" id="ARBA00022603"/>
    </source>
</evidence>
<dbReference type="CDD" id="cd02440">
    <property type="entry name" value="AdoMet_MTases"/>
    <property type="match status" value="1"/>
</dbReference>
<dbReference type="PANTHER" id="PTHR12189">
    <property type="entry name" value="MRNA GUANINE-7- METHYLTRANSFERASE"/>
    <property type="match status" value="1"/>
</dbReference>
<name>A0AAD4N3W3_9BILA</name>
<keyword evidence="3" id="KW-0489">Methyltransferase</keyword>
<feature type="region of interest" description="Disordered" evidence="10">
    <location>
        <begin position="89"/>
        <end position="153"/>
    </location>
</feature>
<dbReference type="EC" id="2.1.1.56" evidence="2"/>
<dbReference type="SUPFAM" id="SSF53335">
    <property type="entry name" value="S-adenosyl-L-methionine-dependent methyltransferases"/>
    <property type="match status" value="1"/>
</dbReference>
<evidence type="ECO:0000256" key="9">
    <source>
        <dbReference type="ARBA" id="ARBA00044712"/>
    </source>
</evidence>
<accession>A0AAD4N3W3</accession>
<evidence type="ECO:0000256" key="8">
    <source>
        <dbReference type="ARBA" id="ARBA00023242"/>
    </source>
</evidence>
<dbReference type="InterPro" id="IPR019331">
    <property type="entry name" value="FAM192A/Fyv6_N"/>
</dbReference>
<dbReference type="AlphaFoldDB" id="A0AAD4N3W3"/>
<evidence type="ECO:0000313" key="13">
    <source>
        <dbReference type="Proteomes" id="UP001201812"/>
    </source>
</evidence>
<dbReference type="PANTHER" id="PTHR12189:SF2">
    <property type="entry name" value="MRNA CAP GUANINE-N7 METHYLTRANSFERASE"/>
    <property type="match status" value="1"/>
</dbReference>
<feature type="region of interest" description="Disordered" evidence="10">
    <location>
        <begin position="1"/>
        <end position="24"/>
    </location>
</feature>
<feature type="domain" description="MRNA cap 0 methyltransferase" evidence="11">
    <location>
        <begin position="232"/>
        <end position="552"/>
    </location>
</feature>
<keyword evidence="13" id="KW-1185">Reference proteome</keyword>
<feature type="region of interest" description="Disordered" evidence="10">
    <location>
        <begin position="168"/>
        <end position="189"/>
    </location>
</feature>
<evidence type="ECO:0000313" key="12">
    <source>
        <dbReference type="EMBL" id="KAI1713926.1"/>
    </source>
</evidence>
<dbReference type="Gene3D" id="3.40.50.150">
    <property type="entry name" value="Vaccinia Virus protein VP39"/>
    <property type="match status" value="1"/>
</dbReference>
<dbReference type="InterPro" id="IPR029063">
    <property type="entry name" value="SAM-dependent_MTases_sf"/>
</dbReference>